<reference evidence="5" key="1">
    <citation type="submission" date="2023-06" db="EMBL/GenBank/DDBJ databases">
        <title>Genome-scale phylogeny and comparative genomics of the fungal order Sordariales.</title>
        <authorList>
            <consortium name="Lawrence Berkeley National Laboratory"/>
            <person name="Hensen N."/>
            <person name="Bonometti L."/>
            <person name="Westerberg I."/>
            <person name="Brannstrom I.O."/>
            <person name="Guillou S."/>
            <person name="Cros-Aarteil S."/>
            <person name="Calhoun S."/>
            <person name="Haridas S."/>
            <person name="Kuo A."/>
            <person name="Mondo S."/>
            <person name="Pangilinan J."/>
            <person name="Riley R."/>
            <person name="Labutti K."/>
            <person name="Andreopoulos B."/>
            <person name="Lipzen A."/>
            <person name="Chen C."/>
            <person name="Yanf M."/>
            <person name="Daum C."/>
            <person name="Ng V."/>
            <person name="Clum A."/>
            <person name="Steindorff A."/>
            <person name="Ohm R."/>
            <person name="Martin F."/>
            <person name="Silar P."/>
            <person name="Natvig D."/>
            <person name="Lalanne C."/>
            <person name="Gautier V."/>
            <person name="Ament-Velasquez S.L."/>
            <person name="Kruys A."/>
            <person name="Hutchinson M.I."/>
            <person name="Powell A.J."/>
            <person name="Barry K."/>
            <person name="Miller A.N."/>
            <person name="Grigoriev I.V."/>
            <person name="Debuchy R."/>
            <person name="Gladieux P."/>
            <person name="Thoren M.H."/>
            <person name="Johannesson H."/>
        </authorList>
    </citation>
    <scope>NUCLEOTIDE SEQUENCE</scope>
    <source>
        <strain evidence="5">PSN4</strain>
    </source>
</reference>
<dbReference type="InterPro" id="IPR014756">
    <property type="entry name" value="Ig_E-set"/>
</dbReference>
<dbReference type="SUPFAM" id="SSF50965">
    <property type="entry name" value="Galactose oxidase, central domain"/>
    <property type="match status" value="1"/>
</dbReference>
<dbReference type="CDD" id="cd02851">
    <property type="entry name" value="E_set_GO_C"/>
    <property type="match status" value="1"/>
</dbReference>
<dbReference type="InterPro" id="IPR011043">
    <property type="entry name" value="Gal_Oxase/kelch_b-propeller"/>
</dbReference>
<evidence type="ECO:0000256" key="1">
    <source>
        <dbReference type="ARBA" id="ARBA00022729"/>
    </source>
</evidence>
<feature type="compositionally biased region" description="Basic and acidic residues" evidence="2">
    <location>
        <begin position="573"/>
        <end position="589"/>
    </location>
</feature>
<dbReference type="SUPFAM" id="SSF81296">
    <property type="entry name" value="E set domains"/>
    <property type="match status" value="1"/>
</dbReference>
<feature type="domain" description="Galactose oxidase-like Early set" evidence="4">
    <location>
        <begin position="489"/>
        <end position="558"/>
    </location>
</feature>
<dbReference type="InterPro" id="IPR015202">
    <property type="entry name" value="GO-like_E_set"/>
</dbReference>
<evidence type="ECO:0000313" key="6">
    <source>
        <dbReference type="Proteomes" id="UP001239445"/>
    </source>
</evidence>
<dbReference type="Proteomes" id="UP001239445">
    <property type="component" value="Unassembled WGS sequence"/>
</dbReference>
<dbReference type="InterPro" id="IPR009880">
    <property type="entry name" value="Glyoxal_oxidase_N"/>
</dbReference>
<feature type="region of interest" description="Disordered" evidence="2">
    <location>
        <begin position="42"/>
        <end position="66"/>
    </location>
</feature>
<proteinExistence type="predicted"/>
<dbReference type="InterPro" id="IPR013783">
    <property type="entry name" value="Ig-like_fold"/>
</dbReference>
<feature type="compositionally biased region" description="Basic and acidic residues" evidence="2">
    <location>
        <begin position="42"/>
        <end position="64"/>
    </location>
</feature>
<feature type="domain" description="Glyoxal oxidase N-terminal" evidence="3">
    <location>
        <begin position="91"/>
        <end position="227"/>
    </location>
</feature>
<name>A0AAJ0BH13_9PEZI</name>
<dbReference type="Pfam" id="PF09118">
    <property type="entry name" value="GO-like_E_set"/>
    <property type="match status" value="1"/>
</dbReference>
<keyword evidence="6" id="KW-1185">Reference proteome</keyword>
<evidence type="ECO:0000313" key="5">
    <source>
        <dbReference type="EMBL" id="KAK1757023.1"/>
    </source>
</evidence>
<feature type="region of interest" description="Disordered" evidence="2">
    <location>
        <begin position="573"/>
        <end position="599"/>
    </location>
</feature>
<evidence type="ECO:0000259" key="4">
    <source>
        <dbReference type="Pfam" id="PF09118"/>
    </source>
</evidence>
<sequence length="781" mass="85416">MAEDAVHKGRWSGLFELQNVAVHVSLLPNGKVLYWGRRTKEKGKALEEPREAEEGADNDPKKDQGNMNQHATQAFLWDPAHPEQVQETDNQPYDLNGDTVNLFCSGHTFLADGTLLIAGGHIKDTWGTTTTTVYDFETNWFYPKAQMNEGRWYPSVVALPDGRALVMAGANEKNGNAIIPQIWNKQSGREEGGWKEASSPVLQLGVKVGVVLPLYPRVHTSPDGRVITVGPQPKTWWFDIKNSKDEDIMTEAHNISKGSPLADVVGVWKSAGTKRNAMFRDYCPSVMYAPGKIMYIGGGLGGANASPTADVEYLDISDPNKPPVWTRNLVADSENAEDLNQARRQFNATLLPDGSVLVTGGTKGTRFFNDLRPEAQVKTPELWTPDSAEWIEMNPEEVLSAGGGEYQNPDIHVKASDCHTSAQLYNPPYLCKGGPRPFIVTAPTRISYFKKSTFESFQIKIKNVPSQRGTQLPANTPPFPTLKTKKLTASGVTTTGVSILRLGSMTHCRNMSQSILFLDFQQNGDTVTVVPPAHPNLATPGYYMLFALDQEGVPSEGFIFHLVPEEYVVPKTQPRDDFSKKAKGPKDRMAAPPPPTIQPGLREYNEQVMAEQGRPPVVVGVTPVCPYGLGACWGGAFDGLRRIKDVNIVAPKPSQTNALAYVYPTDPKLIPDIDVWRKEFGDTVNASYHIRGFEMTFDGTVTKKNNGLVLTTAWGKTLSLAPFTQASQLKYDIKSISAQPVTDEETGAYGKLVKAVGAGLGKAKVTGTLQNKGNVTLSSSP</sequence>
<evidence type="ECO:0000259" key="3">
    <source>
        <dbReference type="Pfam" id="PF07250"/>
    </source>
</evidence>
<gene>
    <name evidence="5" type="ORF">QBC47DRAFT_359500</name>
</gene>
<dbReference type="Pfam" id="PF07250">
    <property type="entry name" value="Glyoxal_oxid_N"/>
    <property type="match status" value="1"/>
</dbReference>
<dbReference type="InterPro" id="IPR037293">
    <property type="entry name" value="Gal_Oxidase_central_sf"/>
</dbReference>
<keyword evidence="1" id="KW-0732">Signal</keyword>
<evidence type="ECO:0008006" key="7">
    <source>
        <dbReference type="Google" id="ProtNLM"/>
    </source>
</evidence>
<organism evidence="5 6">
    <name type="scientific">Echria macrotheca</name>
    <dbReference type="NCBI Taxonomy" id="438768"/>
    <lineage>
        <taxon>Eukaryota</taxon>
        <taxon>Fungi</taxon>
        <taxon>Dikarya</taxon>
        <taxon>Ascomycota</taxon>
        <taxon>Pezizomycotina</taxon>
        <taxon>Sordariomycetes</taxon>
        <taxon>Sordariomycetidae</taxon>
        <taxon>Sordariales</taxon>
        <taxon>Schizotheciaceae</taxon>
        <taxon>Echria</taxon>
    </lineage>
</organism>
<evidence type="ECO:0000256" key="2">
    <source>
        <dbReference type="SAM" id="MobiDB-lite"/>
    </source>
</evidence>
<comment type="caution">
    <text evidence="5">The sequence shown here is derived from an EMBL/GenBank/DDBJ whole genome shotgun (WGS) entry which is preliminary data.</text>
</comment>
<dbReference type="Gene3D" id="2.130.10.80">
    <property type="entry name" value="Galactose oxidase/kelch, beta-propeller"/>
    <property type="match status" value="1"/>
</dbReference>
<dbReference type="Gene3D" id="2.60.40.10">
    <property type="entry name" value="Immunoglobulins"/>
    <property type="match status" value="1"/>
</dbReference>
<protein>
    <recommendedName>
        <fullName evidence="7">Galactose oxidase-like Early set domain-containing protein</fullName>
    </recommendedName>
</protein>
<dbReference type="PANTHER" id="PTHR32208:SF21">
    <property type="entry name" value="LOW QUALITY PROTEIN: ALDEHYDE OXIDASE GLOX-LIKE"/>
    <property type="match status" value="1"/>
</dbReference>
<dbReference type="AlphaFoldDB" id="A0AAJ0BH13"/>
<dbReference type="EMBL" id="MU839831">
    <property type="protein sequence ID" value="KAK1757023.1"/>
    <property type="molecule type" value="Genomic_DNA"/>
</dbReference>
<accession>A0AAJ0BH13</accession>
<dbReference type="PANTHER" id="PTHR32208">
    <property type="entry name" value="SECRETED PROTEIN-RELATED"/>
    <property type="match status" value="1"/>
</dbReference>